<dbReference type="PANTHER" id="PTHR35357:SF17">
    <property type="entry name" value="PECTINESTERASE INHIBITOR 12"/>
    <property type="match status" value="1"/>
</dbReference>
<dbReference type="Pfam" id="PF04043">
    <property type="entry name" value="PMEI"/>
    <property type="match status" value="2"/>
</dbReference>
<feature type="chain" id="PRO_5043019311" evidence="4">
    <location>
        <begin position="23"/>
        <end position="305"/>
    </location>
</feature>
<organism evidence="6 7">
    <name type="scientific">Dillenia turbinata</name>
    <dbReference type="NCBI Taxonomy" id="194707"/>
    <lineage>
        <taxon>Eukaryota</taxon>
        <taxon>Viridiplantae</taxon>
        <taxon>Streptophyta</taxon>
        <taxon>Embryophyta</taxon>
        <taxon>Tracheophyta</taxon>
        <taxon>Spermatophyta</taxon>
        <taxon>Magnoliopsida</taxon>
        <taxon>eudicotyledons</taxon>
        <taxon>Gunneridae</taxon>
        <taxon>Pentapetalae</taxon>
        <taxon>Dilleniales</taxon>
        <taxon>Dilleniaceae</taxon>
        <taxon>Dillenia</taxon>
    </lineage>
</organism>
<comment type="similarity">
    <text evidence="3">Belongs to the PMEI family.</text>
</comment>
<feature type="domain" description="Pectinesterase inhibitor" evidence="5">
    <location>
        <begin position="22"/>
        <end position="173"/>
    </location>
</feature>
<dbReference type="EMBL" id="JBAMMX010000008">
    <property type="protein sequence ID" value="KAK6935051.1"/>
    <property type="molecule type" value="Genomic_DNA"/>
</dbReference>
<keyword evidence="7" id="KW-1185">Reference proteome</keyword>
<dbReference type="SMART" id="SM00856">
    <property type="entry name" value="PMEI"/>
    <property type="match status" value="2"/>
</dbReference>
<dbReference type="InterPro" id="IPR035513">
    <property type="entry name" value="Invertase/methylesterase_inhib"/>
</dbReference>
<evidence type="ECO:0000256" key="3">
    <source>
        <dbReference type="ARBA" id="ARBA00038471"/>
    </source>
</evidence>
<keyword evidence="1 4" id="KW-0732">Signal</keyword>
<dbReference type="CDD" id="cd15795">
    <property type="entry name" value="PMEI-Pla_a_1_like"/>
    <property type="match status" value="2"/>
</dbReference>
<evidence type="ECO:0000313" key="6">
    <source>
        <dbReference type="EMBL" id="KAK6935051.1"/>
    </source>
</evidence>
<dbReference type="SUPFAM" id="SSF101148">
    <property type="entry name" value="Plant invertase/pectin methylesterase inhibitor"/>
    <property type="match status" value="2"/>
</dbReference>
<keyword evidence="2" id="KW-1015">Disulfide bond</keyword>
<dbReference type="NCBIfam" id="TIGR01614">
    <property type="entry name" value="PME_inhib"/>
    <property type="match status" value="2"/>
</dbReference>
<evidence type="ECO:0000256" key="1">
    <source>
        <dbReference type="ARBA" id="ARBA00022729"/>
    </source>
</evidence>
<evidence type="ECO:0000256" key="4">
    <source>
        <dbReference type="SAM" id="SignalP"/>
    </source>
</evidence>
<feature type="signal peptide" evidence="4">
    <location>
        <begin position="1"/>
        <end position="22"/>
    </location>
</feature>
<dbReference type="InterPro" id="IPR034088">
    <property type="entry name" value="Pla_a_1-like"/>
</dbReference>
<gene>
    <name evidence="6" type="ORF">RJ641_035206</name>
</gene>
<dbReference type="PANTHER" id="PTHR35357">
    <property type="entry name" value="OS02G0537100 PROTEIN"/>
    <property type="match status" value="1"/>
</dbReference>
<proteinExistence type="inferred from homology"/>
<feature type="domain" description="Pectinesterase inhibitor" evidence="5">
    <location>
        <begin position="175"/>
        <end position="304"/>
    </location>
</feature>
<comment type="caution">
    <text evidence="6">The sequence shown here is derived from an EMBL/GenBank/DDBJ whole genome shotgun (WGS) entry which is preliminary data.</text>
</comment>
<protein>
    <submittedName>
        <fullName evidence="6">Pectinesterase inhibitor domain</fullName>
    </submittedName>
</protein>
<dbReference type="Gene3D" id="1.20.140.40">
    <property type="entry name" value="Invertase/pectin methylesterase inhibitor family protein"/>
    <property type="match status" value="2"/>
</dbReference>
<name>A0AAN8VSK2_9MAGN</name>
<accession>A0AAN8VSK2</accession>
<dbReference type="InterPro" id="IPR006501">
    <property type="entry name" value="Pectinesterase_inhib_dom"/>
</dbReference>
<dbReference type="Proteomes" id="UP001370490">
    <property type="component" value="Unassembled WGS sequence"/>
</dbReference>
<evidence type="ECO:0000313" key="7">
    <source>
        <dbReference type="Proteomes" id="UP001370490"/>
    </source>
</evidence>
<dbReference type="AlphaFoldDB" id="A0AAN8VSK2"/>
<reference evidence="6 7" key="1">
    <citation type="submission" date="2023-12" db="EMBL/GenBank/DDBJ databases">
        <title>A high-quality genome assembly for Dillenia turbinata (Dilleniales).</title>
        <authorList>
            <person name="Chanderbali A."/>
        </authorList>
    </citation>
    <scope>NUCLEOTIDE SEQUENCE [LARGE SCALE GENOMIC DNA]</scope>
    <source>
        <strain evidence="6">LSX21</strain>
        <tissue evidence="6">Leaf</tissue>
    </source>
</reference>
<evidence type="ECO:0000256" key="2">
    <source>
        <dbReference type="ARBA" id="ARBA00023157"/>
    </source>
</evidence>
<dbReference type="GO" id="GO:0004857">
    <property type="term" value="F:enzyme inhibitor activity"/>
    <property type="evidence" value="ECO:0007669"/>
    <property type="project" value="InterPro"/>
</dbReference>
<sequence length="305" mass="34461">MKYTLPFIFTLFCSLLLVQCFARSPLIDQLCRKASQGSIIVKYSFCVSSFANDPRSKRAKSIEEVGGITIQHSISYGNRIQTDIARQLKNPKLSTDFRIAFQSCFTYYSHAIPKLESAFNSFRSRDYPTAHQNLVSAMDASTDCQDAFDEVLPEENHTYTVQKNEVHSPLHALFFCISSLENDFKCERAKSIEELGGIAIEHSILYGSRVQTDIASHLNDPKLSTDSRIAFQSCFKYYSDALPRLESALNSFRSRDYRTARQNLVSAMDAPTDCHIAFAGIGPPKFVTRHNSDFFYLTAIPYALT</sequence>
<evidence type="ECO:0000259" key="5">
    <source>
        <dbReference type="SMART" id="SM00856"/>
    </source>
</evidence>